<feature type="chain" id="PRO_5003224035" evidence="2">
    <location>
        <begin position="29"/>
        <end position="317"/>
    </location>
</feature>
<dbReference type="PANTHER" id="PTHR30535:SF34">
    <property type="entry name" value="MOLYBDATE-BINDING PROTEIN MOLA"/>
    <property type="match status" value="1"/>
</dbReference>
<dbReference type="PROSITE" id="PS50983">
    <property type="entry name" value="FE_B12_PBP"/>
    <property type="match status" value="1"/>
</dbReference>
<dbReference type="NCBIfam" id="NF038402">
    <property type="entry name" value="TroA_like"/>
    <property type="match status" value="1"/>
</dbReference>
<accession>E7RUL2</accession>
<dbReference type="AlphaFoldDB" id="E7RUL2"/>
<evidence type="ECO:0000259" key="3">
    <source>
        <dbReference type="PROSITE" id="PS50983"/>
    </source>
</evidence>
<gene>
    <name evidence="4" type="ORF">HMPREF0551_0178</name>
</gene>
<comment type="caution">
    <text evidence="4">The sequence shown here is derived from an EMBL/GenBank/DDBJ whole genome shotgun (WGS) entry which is preliminary data.</text>
</comment>
<dbReference type="GO" id="GO:0071281">
    <property type="term" value="P:cellular response to iron ion"/>
    <property type="evidence" value="ECO:0007669"/>
    <property type="project" value="TreeGrafter"/>
</dbReference>
<evidence type="ECO:0000313" key="4">
    <source>
        <dbReference type="EMBL" id="EFV95995.1"/>
    </source>
</evidence>
<dbReference type="SUPFAM" id="SSF53807">
    <property type="entry name" value="Helical backbone' metal receptor"/>
    <property type="match status" value="1"/>
</dbReference>
<feature type="signal peptide" evidence="2">
    <location>
        <begin position="1"/>
        <end position="28"/>
    </location>
</feature>
<protein>
    <submittedName>
        <fullName evidence="4">Periplasmic binding protein</fullName>
    </submittedName>
</protein>
<reference evidence="4 5" key="1">
    <citation type="submission" date="2010-12" db="EMBL/GenBank/DDBJ databases">
        <authorList>
            <person name="Muzny D."/>
            <person name="Qin X."/>
            <person name="Deng J."/>
            <person name="Jiang H."/>
            <person name="Liu Y."/>
            <person name="Qu J."/>
            <person name="Song X.-Z."/>
            <person name="Zhang L."/>
            <person name="Thornton R."/>
            <person name="Coyle M."/>
            <person name="Francisco L."/>
            <person name="Jackson L."/>
            <person name="Javaid M."/>
            <person name="Korchina V."/>
            <person name="Kovar C."/>
            <person name="Mata R."/>
            <person name="Mathew T."/>
            <person name="Ngo R."/>
            <person name="Nguyen L."/>
            <person name="Nguyen N."/>
            <person name="Okwuonu G."/>
            <person name="Ongeri F."/>
            <person name="Pham C."/>
            <person name="Simmons D."/>
            <person name="Wilczek-Boney K."/>
            <person name="Hale W."/>
            <person name="Jakkamsetti A."/>
            <person name="Pham P."/>
            <person name="Ruth R."/>
            <person name="San Lucas F."/>
            <person name="Warren J."/>
            <person name="Zhang J."/>
            <person name="Zhao Z."/>
            <person name="Zhou C."/>
            <person name="Zhu D."/>
            <person name="Lee S."/>
            <person name="Bess C."/>
            <person name="Blankenburg K."/>
            <person name="Forbes L."/>
            <person name="Fu Q."/>
            <person name="Gubbala S."/>
            <person name="Hirani K."/>
            <person name="Jayaseelan J.C."/>
            <person name="Lara F."/>
            <person name="Munidasa M."/>
            <person name="Palculict T."/>
            <person name="Patil S."/>
            <person name="Pu L.-L."/>
            <person name="Saada N."/>
            <person name="Tang L."/>
            <person name="Weissenberger G."/>
            <person name="Zhu Y."/>
            <person name="Hemphill L."/>
            <person name="Shang Y."/>
            <person name="Youmans B."/>
            <person name="Ayvaz T."/>
            <person name="Ross M."/>
            <person name="Santibanez J."/>
            <person name="Aqrawi P."/>
            <person name="Gross S."/>
            <person name="Joshi V."/>
            <person name="Fowler G."/>
            <person name="Nazareth L."/>
            <person name="Reid J."/>
            <person name="Worley K."/>
            <person name="Petrosino J."/>
            <person name="Highlander S."/>
            <person name="Gibbs R."/>
        </authorList>
    </citation>
    <scope>NUCLEOTIDE SEQUENCE [LARGE SCALE GENOMIC DNA]</scope>
    <source>
        <strain evidence="4 5">ATCC 51599</strain>
    </source>
</reference>
<keyword evidence="1 2" id="KW-0732">Signal</keyword>
<dbReference type="HOGENOM" id="CLU_038034_2_5_4"/>
<dbReference type="PANTHER" id="PTHR30535">
    <property type="entry name" value="VITAMIN B12-BINDING PROTEIN"/>
    <property type="match status" value="1"/>
</dbReference>
<evidence type="ECO:0000256" key="2">
    <source>
        <dbReference type="SAM" id="SignalP"/>
    </source>
</evidence>
<evidence type="ECO:0000313" key="5">
    <source>
        <dbReference type="Proteomes" id="UP000011021"/>
    </source>
</evidence>
<dbReference type="InterPro" id="IPR002491">
    <property type="entry name" value="ABC_transptr_periplasmic_BD"/>
</dbReference>
<dbReference type="eggNOG" id="COG0614">
    <property type="taxonomic scope" value="Bacteria"/>
</dbReference>
<dbReference type="EMBL" id="AEQP01000001">
    <property type="protein sequence ID" value="EFV95995.1"/>
    <property type="molecule type" value="Genomic_DNA"/>
</dbReference>
<dbReference type="Gene3D" id="3.40.50.1980">
    <property type="entry name" value="Nitrogenase molybdenum iron protein domain"/>
    <property type="match status" value="2"/>
</dbReference>
<dbReference type="InterPro" id="IPR054828">
    <property type="entry name" value="Vit_B12_bind_prot"/>
</dbReference>
<sequence length="317" mass="33631">MGSARAGRRWLTGLLALVGLAWMWAAQAAGADAAGGPARSVVDDRGQALAPPARVVRLVSLSPTLTESVCVLGACDRLVGVDRFSNWPESVTKLPHLGSLGSFNVEAVAALRPDLVLLASDGPLVKQLARLGVPVLVLSPQRHADVADTLARLARVLGLPQARAQQVWEDIRRELHDLAESVPARDRGLRTWVEIDPAPWLAGPDSFLGETLALLGLANVVPAGSAPFVPMSREWALQADPQLFVISDPQQQGLAALRARPGWSRLPALREGRVCLFDGSDLDALVRPGPRLAEGARLLRDCVLRVQGAPASGQAGH</sequence>
<proteinExistence type="predicted"/>
<keyword evidence="5" id="KW-1185">Reference proteome</keyword>
<dbReference type="Proteomes" id="UP000011021">
    <property type="component" value="Unassembled WGS sequence"/>
</dbReference>
<evidence type="ECO:0000256" key="1">
    <source>
        <dbReference type="ARBA" id="ARBA00022729"/>
    </source>
</evidence>
<organism evidence="4 5">
    <name type="scientific">Lautropia mirabilis ATCC 51599</name>
    <dbReference type="NCBI Taxonomy" id="887898"/>
    <lineage>
        <taxon>Bacteria</taxon>
        <taxon>Pseudomonadati</taxon>
        <taxon>Pseudomonadota</taxon>
        <taxon>Betaproteobacteria</taxon>
        <taxon>Burkholderiales</taxon>
        <taxon>Burkholderiaceae</taxon>
        <taxon>Lautropia</taxon>
    </lineage>
</organism>
<dbReference type="InterPro" id="IPR050902">
    <property type="entry name" value="ABC_Transporter_SBP"/>
</dbReference>
<feature type="domain" description="Fe/B12 periplasmic-binding" evidence="3">
    <location>
        <begin position="57"/>
        <end position="310"/>
    </location>
</feature>
<name>E7RUL2_9BURK</name>
<dbReference type="Pfam" id="PF01497">
    <property type="entry name" value="Peripla_BP_2"/>
    <property type="match status" value="1"/>
</dbReference>
<dbReference type="STRING" id="887898.HMPREF0551_0178"/>